<evidence type="ECO:0000313" key="5">
    <source>
        <dbReference type="Proteomes" id="UP000184330"/>
    </source>
</evidence>
<dbReference type="GO" id="GO:0005829">
    <property type="term" value="C:cytosol"/>
    <property type="evidence" value="ECO:0007669"/>
    <property type="project" value="TreeGrafter"/>
</dbReference>
<gene>
    <name evidence="3" type="primary">NCS2</name>
    <name evidence="3" type="synonym">CTU2</name>
    <name evidence="4" type="ORF">PAC_07244</name>
</gene>
<dbReference type="OrthoDB" id="25129at2759"/>
<dbReference type="PANTHER" id="PTHR20882:SF14">
    <property type="entry name" value="CYTOPLASMIC TRNA 2-THIOLATION PROTEIN 2"/>
    <property type="match status" value="1"/>
</dbReference>
<dbReference type="GO" id="GO:0032447">
    <property type="term" value="P:protein urmylation"/>
    <property type="evidence" value="ECO:0007669"/>
    <property type="project" value="UniProtKB-UniRule"/>
</dbReference>
<dbReference type="Gene3D" id="3.40.50.620">
    <property type="entry name" value="HUPs"/>
    <property type="match status" value="1"/>
</dbReference>
<dbReference type="SUPFAM" id="SSF52402">
    <property type="entry name" value="Adenine nucleotide alpha hydrolases-like"/>
    <property type="match status" value="1"/>
</dbReference>
<dbReference type="GO" id="GO:0016783">
    <property type="term" value="F:sulfurtransferase activity"/>
    <property type="evidence" value="ECO:0007669"/>
    <property type="project" value="TreeGrafter"/>
</dbReference>
<keyword evidence="1 3" id="KW-0963">Cytoplasm</keyword>
<dbReference type="GO" id="GO:0000049">
    <property type="term" value="F:tRNA binding"/>
    <property type="evidence" value="ECO:0007669"/>
    <property type="project" value="InterPro"/>
</dbReference>
<dbReference type="InterPro" id="IPR019407">
    <property type="entry name" value="CTU2"/>
</dbReference>
<dbReference type="HAMAP" id="MF_03054">
    <property type="entry name" value="CTU2"/>
    <property type="match status" value="1"/>
</dbReference>
<comment type="similarity">
    <text evidence="3">Belongs to the CTU2/NCS2 family.</text>
</comment>
<dbReference type="EMBL" id="FJOG01000009">
    <property type="protein sequence ID" value="CZR57355.1"/>
    <property type="molecule type" value="Genomic_DNA"/>
</dbReference>
<keyword evidence="5" id="KW-1185">Reference proteome</keyword>
<comment type="pathway">
    <text evidence="3">tRNA modification; 5-methoxycarbonylmethyl-2-thiouridine-tRNA biosynthesis.</text>
</comment>
<keyword evidence="2 3" id="KW-0819">tRNA processing</keyword>
<sequence>MSVASNGLHIICKRCNVDEAIQLIRTEKVCSKCFCQYVTTKAIKRMETYKMRGSVKVARKLLLPLSFGPSSASLLHILDGHLQGQYDRMNRAAYELFVVHIDQYVDEKDRKDSEALLEKYKARFPRHTYISLGLEEALRLESIDWKSLNLPILPEDESEKPATERLQNMIGSMPSPTSRTDIIATLLTRLLVDVAKKNACESILFGESTTRLAEKTLTETAKGRGFSLPWQVSDGMSTYGVGFNYPLRDLLKKELVTFSYLTVPPLTDLIVQQELSSNISASSKNTTIDDLMAQYFETVEKDYPSIVANVVRTSSKLQSLPVDETTDCGLCGLPVEEGTDGIYGWGGDQNSVSRLPRAVGQDSVLCYGCSRSING</sequence>
<dbReference type="STRING" id="576137.A0A1L7WX68"/>
<dbReference type="GO" id="GO:0002143">
    <property type="term" value="P:tRNA wobble position uridine thiolation"/>
    <property type="evidence" value="ECO:0007669"/>
    <property type="project" value="TreeGrafter"/>
</dbReference>
<proteinExistence type="inferred from homology"/>
<reference evidence="4 5" key="1">
    <citation type="submission" date="2016-03" db="EMBL/GenBank/DDBJ databases">
        <authorList>
            <person name="Ploux O."/>
        </authorList>
    </citation>
    <scope>NUCLEOTIDE SEQUENCE [LARGE SCALE GENOMIC DNA]</scope>
    <source>
        <strain evidence="4 5">UAMH 11012</strain>
    </source>
</reference>
<dbReference type="UniPathway" id="UPA00988"/>
<dbReference type="AlphaFoldDB" id="A0A1L7WX68"/>
<dbReference type="Proteomes" id="UP000184330">
    <property type="component" value="Unassembled WGS sequence"/>
</dbReference>
<dbReference type="InterPro" id="IPR014729">
    <property type="entry name" value="Rossmann-like_a/b/a_fold"/>
</dbReference>
<protein>
    <recommendedName>
        <fullName evidence="3">Cytoplasmic tRNA 2-thiolation protein 2</fullName>
    </recommendedName>
</protein>
<accession>A0A1L7WX68</accession>
<evidence type="ECO:0000256" key="3">
    <source>
        <dbReference type="HAMAP-Rule" id="MF_03054"/>
    </source>
</evidence>
<evidence type="ECO:0000313" key="4">
    <source>
        <dbReference type="EMBL" id="CZR57355.1"/>
    </source>
</evidence>
<comment type="subcellular location">
    <subcellularLocation>
        <location evidence="3">Cytoplasm</location>
    </subcellularLocation>
</comment>
<organism evidence="4 5">
    <name type="scientific">Phialocephala subalpina</name>
    <dbReference type="NCBI Taxonomy" id="576137"/>
    <lineage>
        <taxon>Eukaryota</taxon>
        <taxon>Fungi</taxon>
        <taxon>Dikarya</taxon>
        <taxon>Ascomycota</taxon>
        <taxon>Pezizomycotina</taxon>
        <taxon>Leotiomycetes</taxon>
        <taxon>Helotiales</taxon>
        <taxon>Mollisiaceae</taxon>
        <taxon>Phialocephala</taxon>
        <taxon>Phialocephala fortinii species complex</taxon>
    </lineage>
</organism>
<dbReference type="GO" id="GO:0016779">
    <property type="term" value="F:nucleotidyltransferase activity"/>
    <property type="evidence" value="ECO:0007669"/>
    <property type="project" value="UniProtKB-UniRule"/>
</dbReference>
<evidence type="ECO:0000256" key="2">
    <source>
        <dbReference type="ARBA" id="ARBA00022694"/>
    </source>
</evidence>
<name>A0A1L7WX68_9HELO</name>
<comment type="function">
    <text evidence="3">Plays a central role in 2-thiolation of mcm(5)S(2)U at tRNA wobble positions of tRNA(Lys), tRNA(Glu) and tRNA(Gln). May act by forming a heterodimer with NCS6 that ligates sulfur from thiocarboxylated URM1 onto the uridine of tRNAs at wobble position. Prior mcm(5) tRNA modification by the elongator complex is required for 2-thiolation. May also be involved in protein urmylation.</text>
</comment>
<dbReference type="PANTHER" id="PTHR20882">
    <property type="entry name" value="CYTOPLASMIC TRNA 2-THIOLATION PROTEIN 2"/>
    <property type="match status" value="1"/>
</dbReference>
<dbReference type="Pfam" id="PF10288">
    <property type="entry name" value="CTU2"/>
    <property type="match status" value="1"/>
</dbReference>
<evidence type="ECO:0000256" key="1">
    <source>
        <dbReference type="ARBA" id="ARBA00022490"/>
    </source>
</evidence>